<feature type="transmembrane region" description="Helical" evidence="1">
    <location>
        <begin position="111"/>
        <end position="129"/>
    </location>
</feature>
<feature type="transmembrane region" description="Helical" evidence="1">
    <location>
        <begin position="240"/>
        <end position="260"/>
    </location>
</feature>
<reference evidence="3" key="1">
    <citation type="submission" date="2016-10" db="EMBL/GenBank/DDBJ databases">
        <authorList>
            <person name="Varghese N."/>
            <person name="Submissions S."/>
        </authorList>
    </citation>
    <scope>NUCLEOTIDE SEQUENCE [LARGE SCALE GENOMIC DNA]</scope>
    <source>
        <strain evidence="3">P18</strain>
    </source>
</reference>
<feature type="transmembrane region" description="Helical" evidence="1">
    <location>
        <begin position="332"/>
        <end position="356"/>
    </location>
</feature>
<evidence type="ECO:0008006" key="4">
    <source>
        <dbReference type="Google" id="ProtNLM"/>
    </source>
</evidence>
<evidence type="ECO:0000313" key="3">
    <source>
        <dbReference type="Proteomes" id="UP000182624"/>
    </source>
</evidence>
<keyword evidence="3" id="KW-1185">Reference proteome</keyword>
<accession>A0A1I5PIS7</accession>
<feature type="transmembrane region" description="Helical" evidence="1">
    <location>
        <begin position="136"/>
        <end position="153"/>
    </location>
</feature>
<sequence length="521" mass="59892">MSNIKRASIYIIMFISLLVSVYYGFQKQGFHEDEYYTYYSSNRSLGLYEPDRQWQDRQTILDEFVVKEGEGFNYGLVKLVQSWDVHPPVYYMIFHTLCSFVPGTFTKWTGIIANLIAFVISFLTLTALMNRLGIPYYVKVMTLIFWGINPATISCNMLIRMYAWLTAAVFLCAYTHVRVMQEYDRYKNRVKNFIIKLMLPVMAVSYVGFLIQYFYIFFFVSIGFSLAVWMFFYKKDVYNTLIYVASCAVSLGLAVLTYPASVHHMFGGYRGSDAAGSLFDIKNSLLRLSFFIGLINDYVFAGGLIIAVLLLVMAIMALMIKNKKHKKIKQEAVLLTIGSLGYFVLTAKSALLVGSASNRYEMPIYGLIILLLFWDIYYVFDAADNKTYLYAFTAAMAAFLLKGLIYDGNVLFLYKEDVAKIQYAQDNKDFVAVVMYNPATPYNVWRLTDELLEYDKVFYMNEENLEPLTDTGVTDAKKIILYVADEDCQEKAIRNLLDSCLSIGTKTYISGEDMWTTYELN</sequence>
<feature type="transmembrane region" description="Helical" evidence="1">
    <location>
        <begin position="159"/>
        <end position="177"/>
    </location>
</feature>
<feature type="transmembrane region" description="Helical" evidence="1">
    <location>
        <begin position="362"/>
        <end position="380"/>
    </location>
</feature>
<evidence type="ECO:0000313" key="2">
    <source>
        <dbReference type="EMBL" id="SFP33720.1"/>
    </source>
</evidence>
<dbReference type="AlphaFoldDB" id="A0A1I5PIS7"/>
<feature type="transmembrane region" description="Helical" evidence="1">
    <location>
        <begin position="213"/>
        <end position="233"/>
    </location>
</feature>
<feature type="transmembrane region" description="Helical" evidence="1">
    <location>
        <begin position="387"/>
        <end position="406"/>
    </location>
</feature>
<proteinExistence type="predicted"/>
<dbReference type="RefSeq" id="WP_074882671.1">
    <property type="nucleotide sequence ID" value="NZ_FOXO01000001.1"/>
</dbReference>
<evidence type="ECO:0000256" key="1">
    <source>
        <dbReference type="SAM" id="Phobius"/>
    </source>
</evidence>
<name>A0A1I5PIS7_9FIRM</name>
<keyword evidence="1" id="KW-1133">Transmembrane helix</keyword>
<protein>
    <recommendedName>
        <fullName evidence="4">Dolichyl-phosphate-mannose-protein mannosyltransferase</fullName>
    </recommendedName>
</protein>
<organism evidence="2 3">
    <name type="scientific">Butyrivibrio proteoclasticus</name>
    <dbReference type="NCBI Taxonomy" id="43305"/>
    <lineage>
        <taxon>Bacteria</taxon>
        <taxon>Bacillati</taxon>
        <taxon>Bacillota</taxon>
        <taxon>Clostridia</taxon>
        <taxon>Lachnospirales</taxon>
        <taxon>Lachnospiraceae</taxon>
        <taxon>Butyrivibrio</taxon>
    </lineage>
</organism>
<gene>
    <name evidence="2" type="ORF">SAMN04487928_10114</name>
</gene>
<dbReference type="OrthoDB" id="2005760at2"/>
<dbReference type="Proteomes" id="UP000182624">
    <property type="component" value="Unassembled WGS sequence"/>
</dbReference>
<keyword evidence="1" id="KW-0812">Transmembrane</keyword>
<feature type="transmembrane region" description="Helical" evidence="1">
    <location>
        <begin position="298"/>
        <end position="320"/>
    </location>
</feature>
<feature type="transmembrane region" description="Helical" evidence="1">
    <location>
        <begin position="189"/>
        <end position="207"/>
    </location>
</feature>
<dbReference type="EMBL" id="FOXO01000001">
    <property type="protein sequence ID" value="SFP33720.1"/>
    <property type="molecule type" value="Genomic_DNA"/>
</dbReference>
<keyword evidence="1" id="KW-0472">Membrane</keyword>
<feature type="transmembrane region" description="Helical" evidence="1">
    <location>
        <begin position="7"/>
        <end position="25"/>
    </location>
</feature>